<evidence type="ECO:0000313" key="2">
    <source>
        <dbReference type="Proteomes" id="UP000242180"/>
    </source>
</evidence>
<proteinExistence type="predicted"/>
<reference evidence="1 2" key="1">
    <citation type="submission" date="2016-07" db="EMBL/GenBank/DDBJ databases">
        <title>Pervasive Adenine N6-methylation of Active Genes in Fungi.</title>
        <authorList>
            <consortium name="DOE Joint Genome Institute"/>
            <person name="Mondo S.J."/>
            <person name="Dannebaum R.O."/>
            <person name="Kuo R.C."/>
            <person name="Labutti K."/>
            <person name="Haridas S."/>
            <person name="Kuo A."/>
            <person name="Salamov A."/>
            <person name="Ahrendt S.R."/>
            <person name="Lipzen A."/>
            <person name="Sullivan W."/>
            <person name="Andreopoulos W.B."/>
            <person name="Clum A."/>
            <person name="Lindquist E."/>
            <person name="Daum C."/>
            <person name="Ramamoorthy G.K."/>
            <person name="Gryganskyi A."/>
            <person name="Culley D."/>
            <person name="Magnuson J.K."/>
            <person name="James T.Y."/>
            <person name="O'Malley M.A."/>
            <person name="Stajich J.E."/>
            <person name="Spatafora J.W."/>
            <person name="Visel A."/>
            <person name="Grigoriev I.V."/>
        </authorList>
    </citation>
    <scope>NUCLEOTIDE SEQUENCE [LARGE SCALE GENOMIC DNA]</scope>
    <source>
        <strain evidence="1 2">NRRL 2496</strain>
    </source>
</reference>
<name>A0A1X2HW29_SYNRA</name>
<protein>
    <submittedName>
        <fullName evidence="1">Uncharacterized protein</fullName>
    </submittedName>
</protein>
<dbReference type="EMBL" id="MCGN01000001">
    <property type="protein sequence ID" value="ORZ03747.1"/>
    <property type="molecule type" value="Genomic_DNA"/>
</dbReference>
<dbReference type="AlphaFoldDB" id="A0A1X2HW29"/>
<evidence type="ECO:0000313" key="1">
    <source>
        <dbReference type="EMBL" id="ORZ03747.1"/>
    </source>
</evidence>
<comment type="caution">
    <text evidence="1">The sequence shown here is derived from an EMBL/GenBank/DDBJ whole genome shotgun (WGS) entry which is preliminary data.</text>
</comment>
<sequence length="156" mass="16988">MSDCGTCGGCFSSSSQCHPAKVDGSALSQDHLFYSLLQQAQSVKATASENHDHTIPTIVSILSQNVYASQTALLGAYRQLELSDFVDLAKLCYERHIAGSHVAWAWEFCDNNPSTLLSLLKQGETDPLYDHLDGQAEVHEVFNSMPEGAAGRITRI</sequence>
<dbReference type="OMA" id="SAEMHEM"/>
<accession>A0A1X2HW29</accession>
<dbReference type="InParanoid" id="A0A1X2HW29"/>
<keyword evidence="2" id="KW-1185">Reference proteome</keyword>
<dbReference type="Proteomes" id="UP000242180">
    <property type="component" value="Unassembled WGS sequence"/>
</dbReference>
<dbReference type="OrthoDB" id="2278238at2759"/>
<gene>
    <name evidence="1" type="ORF">BCR43DRAFT_483901</name>
</gene>
<organism evidence="1 2">
    <name type="scientific">Syncephalastrum racemosum</name>
    <name type="common">Filamentous fungus</name>
    <dbReference type="NCBI Taxonomy" id="13706"/>
    <lineage>
        <taxon>Eukaryota</taxon>
        <taxon>Fungi</taxon>
        <taxon>Fungi incertae sedis</taxon>
        <taxon>Mucoromycota</taxon>
        <taxon>Mucoromycotina</taxon>
        <taxon>Mucoromycetes</taxon>
        <taxon>Mucorales</taxon>
        <taxon>Syncephalastraceae</taxon>
        <taxon>Syncephalastrum</taxon>
    </lineage>
</organism>